<organism evidence="2">
    <name type="scientific">Eremomyces bilateralis CBS 781.70</name>
    <dbReference type="NCBI Taxonomy" id="1392243"/>
    <lineage>
        <taxon>Eukaryota</taxon>
        <taxon>Fungi</taxon>
        <taxon>Dikarya</taxon>
        <taxon>Ascomycota</taxon>
        <taxon>Pezizomycotina</taxon>
        <taxon>Dothideomycetes</taxon>
        <taxon>Dothideomycetes incertae sedis</taxon>
        <taxon>Eremomycetales</taxon>
        <taxon>Eremomycetaceae</taxon>
        <taxon>Eremomyces</taxon>
    </lineage>
</organism>
<sequence length="112" mass="12718">MRSMVSDLLSPPNSDVRIAQISSGELVDNPIESHSQPSTEAVPSTVTNRKQTASNSSSAPRHPTGHEVDDLRQKEWSLMENRQRRRQAKYDERRLTGDYTYARLKIRLGVQV</sequence>
<feature type="region of interest" description="Disordered" evidence="1">
    <location>
        <begin position="20"/>
        <end position="72"/>
    </location>
</feature>
<reference evidence="4" key="2">
    <citation type="submission" date="2020-04" db="EMBL/GenBank/DDBJ databases">
        <authorList>
            <consortium name="NCBI Genome Project"/>
        </authorList>
    </citation>
    <scope>NUCLEOTIDE SEQUENCE</scope>
    <source>
        <strain evidence="4">CBS 781.70</strain>
    </source>
</reference>
<evidence type="ECO:0000256" key="1">
    <source>
        <dbReference type="SAM" id="MobiDB-lite"/>
    </source>
</evidence>
<keyword evidence="3" id="KW-1185">Reference proteome</keyword>
<dbReference type="AlphaFoldDB" id="A0A6G1FV99"/>
<accession>A0A6G1FV99</accession>
<proteinExistence type="predicted"/>
<reference evidence="2 4" key="1">
    <citation type="submission" date="2020-01" db="EMBL/GenBank/DDBJ databases">
        <authorList>
            <consortium name="DOE Joint Genome Institute"/>
            <person name="Haridas S."/>
            <person name="Albert R."/>
            <person name="Binder M."/>
            <person name="Bloem J."/>
            <person name="Labutti K."/>
            <person name="Salamov A."/>
            <person name="Andreopoulos B."/>
            <person name="Baker S.E."/>
            <person name="Barry K."/>
            <person name="Bills G."/>
            <person name="Bluhm B.H."/>
            <person name="Cannon C."/>
            <person name="Castanera R."/>
            <person name="Culley D.E."/>
            <person name="Daum C."/>
            <person name="Ezra D."/>
            <person name="Gonzalez J.B."/>
            <person name="Henrissat B."/>
            <person name="Kuo A."/>
            <person name="Liang C."/>
            <person name="Lipzen A."/>
            <person name="Lutzoni F."/>
            <person name="Magnuson J."/>
            <person name="Mondo S."/>
            <person name="Nolan M."/>
            <person name="Ohm R."/>
            <person name="Pangilinan J."/>
            <person name="Park H.-J."/>
            <person name="Ramirez L."/>
            <person name="Alfaro M."/>
            <person name="Sun H."/>
            <person name="Tritt A."/>
            <person name="Yoshinaga Y."/>
            <person name="Zwiers L.-H."/>
            <person name="Turgeon B.G."/>
            <person name="Goodwin S.B."/>
            <person name="Spatafora J.W."/>
            <person name="Crous P.W."/>
            <person name="Grigoriev I.V."/>
        </authorList>
    </citation>
    <scope>NUCLEOTIDE SEQUENCE</scope>
    <source>
        <strain evidence="2 4">CBS 781.70</strain>
    </source>
</reference>
<evidence type="ECO:0000313" key="2">
    <source>
        <dbReference type="EMBL" id="KAF1809636.1"/>
    </source>
</evidence>
<dbReference type="RefSeq" id="XP_033531267.1">
    <property type="nucleotide sequence ID" value="XM_033680100.1"/>
</dbReference>
<evidence type="ECO:0000313" key="3">
    <source>
        <dbReference type="Proteomes" id="UP000504638"/>
    </source>
</evidence>
<feature type="compositionally biased region" description="Polar residues" evidence="1">
    <location>
        <begin position="32"/>
        <end position="59"/>
    </location>
</feature>
<dbReference type="Proteomes" id="UP000504638">
    <property type="component" value="Unplaced"/>
</dbReference>
<reference evidence="4" key="3">
    <citation type="submission" date="2025-04" db="UniProtKB">
        <authorList>
            <consortium name="RefSeq"/>
        </authorList>
    </citation>
    <scope>IDENTIFICATION</scope>
    <source>
        <strain evidence="4">CBS 781.70</strain>
    </source>
</reference>
<gene>
    <name evidence="2 4" type="ORF">P152DRAFT_461324</name>
</gene>
<protein>
    <submittedName>
        <fullName evidence="2 4">Uncharacterized protein</fullName>
    </submittedName>
</protein>
<name>A0A6G1FV99_9PEZI</name>
<dbReference type="GeneID" id="54420670"/>
<evidence type="ECO:0000313" key="4">
    <source>
        <dbReference type="RefSeq" id="XP_033531267.1"/>
    </source>
</evidence>
<dbReference type="EMBL" id="ML975171">
    <property type="protein sequence ID" value="KAF1809636.1"/>
    <property type="molecule type" value="Genomic_DNA"/>
</dbReference>